<dbReference type="SMART" id="SM00671">
    <property type="entry name" value="SEL1"/>
    <property type="match status" value="2"/>
</dbReference>
<dbReference type="InterPro" id="IPR052945">
    <property type="entry name" value="Mitotic_Regulator"/>
</dbReference>
<dbReference type="OrthoDB" id="5397369at2"/>
<dbReference type="HOGENOM" id="CLU_1281255_0_0_7"/>
<dbReference type="GO" id="GO:0008800">
    <property type="term" value="F:beta-lactamase activity"/>
    <property type="evidence" value="ECO:0007669"/>
    <property type="project" value="UniProtKB-EC"/>
</dbReference>
<protein>
    <recommendedName>
        <fullName evidence="2">beta-lactamase</fullName>
        <ecNumber evidence="2">3.5.2.6</ecNumber>
    </recommendedName>
</protein>
<dbReference type="KEGG" id="sku:Sulku_0212"/>
<name>E4TXW6_SULKY</name>
<evidence type="ECO:0000256" key="3">
    <source>
        <dbReference type="ARBA" id="ARBA00023157"/>
    </source>
</evidence>
<evidence type="ECO:0000256" key="2">
    <source>
        <dbReference type="ARBA" id="ARBA00012865"/>
    </source>
</evidence>
<dbReference type="InterPro" id="IPR011990">
    <property type="entry name" value="TPR-like_helical_dom_sf"/>
</dbReference>
<dbReference type="SUPFAM" id="SSF81901">
    <property type="entry name" value="HCP-like"/>
    <property type="match status" value="1"/>
</dbReference>
<keyword evidence="4" id="KW-0046">Antibiotic resistance</keyword>
<organism evidence="5 6">
    <name type="scientific">Sulfuricurvum kujiense (strain ATCC BAA-921 / DSM 16994 / JCM 11577 / YK-1)</name>
    <dbReference type="NCBI Taxonomy" id="709032"/>
    <lineage>
        <taxon>Bacteria</taxon>
        <taxon>Pseudomonadati</taxon>
        <taxon>Campylobacterota</taxon>
        <taxon>Epsilonproteobacteria</taxon>
        <taxon>Campylobacterales</taxon>
        <taxon>Sulfurimonadaceae</taxon>
        <taxon>Sulfuricurvum</taxon>
    </lineage>
</organism>
<sequence length="213" mass="24120">MKKYLYLLFFLVTPLFSSEGQQSFWETYTDALRGNKEAQFQVGVIFERGIGREENQSLAAQWFEKSAEQGHVDAQYNVAIMYAAGRGVDVDEGKAMMWLAKAAKQKDKEARKLLNDIIDGKLDKKSSDAVNNYHDAVSDNSFEMITPTTLMTKEGAKVCDQKGICIALKANTALTSTSKNRQFYKISGTVTKKGWQEYKKEGWIDENSVEIRR</sequence>
<gene>
    <name evidence="5" type="ordered locus">Sulku_0212</name>
</gene>
<proteinExistence type="predicted"/>
<dbReference type="InterPro" id="IPR006597">
    <property type="entry name" value="Sel1-like"/>
</dbReference>
<evidence type="ECO:0000256" key="1">
    <source>
        <dbReference type="ARBA" id="ARBA00001526"/>
    </source>
</evidence>
<evidence type="ECO:0000313" key="6">
    <source>
        <dbReference type="Proteomes" id="UP000008721"/>
    </source>
</evidence>
<dbReference type="Proteomes" id="UP000008721">
    <property type="component" value="Chromosome"/>
</dbReference>
<reference evidence="5 6" key="1">
    <citation type="journal article" date="2012" name="Stand. Genomic Sci.">
        <title>Complete genome sequence of the sulfur compounds oxidizing chemolithoautotroph Sulfuricurvum kujiense type strain (YK-1(T)).</title>
        <authorList>
            <person name="Han C."/>
            <person name="Kotsyurbenko O."/>
            <person name="Chertkov O."/>
            <person name="Held B."/>
            <person name="Lapidus A."/>
            <person name="Nolan M."/>
            <person name="Lucas S."/>
            <person name="Hammon N."/>
            <person name="Deshpande S."/>
            <person name="Cheng J.F."/>
            <person name="Tapia R."/>
            <person name="Goodwin L.A."/>
            <person name="Pitluck S."/>
            <person name="Liolios K."/>
            <person name="Pagani I."/>
            <person name="Ivanova N."/>
            <person name="Mavromatis K."/>
            <person name="Mikhailova N."/>
            <person name="Pati A."/>
            <person name="Chen A."/>
            <person name="Palaniappan K."/>
            <person name="Land M."/>
            <person name="Hauser L."/>
            <person name="Chang Y.J."/>
            <person name="Jeffries C.D."/>
            <person name="Brambilla E.M."/>
            <person name="Rohde M."/>
            <person name="Spring S."/>
            <person name="Sikorski J."/>
            <person name="Goker M."/>
            <person name="Woyke T."/>
            <person name="Bristow J."/>
            <person name="Eisen J.A."/>
            <person name="Markowitz V."/>
            <person name="Hugenholtz P."/>
            <person name="Kyrpides N.C."/>
            <person name="Klenk H.P."/>
            <person name="Detter J.C."/>
        </authorList>
    </citation>
    <scope>NUCLEOTIDE SEQUENCE [LARGE SCALE GENOMIC DNA]</scope>
    <source>
        <strain evidence="6">ATCC BAA-921 / DSM 16994 / JCM 11577 / YK-1</strain>
    </source>
</reference>
<dbReference type="eggNOG" id="COG0790">
    <property type="taxonomic scope" value="Bacteria"/>
</dbReference>
<dbReference type="GO" id="GO:0046677">
    <property type="term" value="P:response to antibiotic"/>
    <property type="evidence" value="ECO:0007669"/>
    <property type="project" value="UniProtKB-KW"/>
</dbReference>
<evidence type="ECO:0000256" key="4">
    <source>
        <dbReference type="ARBA" id="ARBA00023251"/>
    </source>
</evidence>
<dbReference type="EC" id="3.5.2.6" evidence="2"/>
<keyword evidence="6" id="KW-1185">Reference proteome</keyword>
<dbReference type="Gene3D" id="1.25.40.10">
    <property type="entry name" value="Tetratricopeptide repeat domain"/>
    <property type="match status" value="1"/>
</dbReference>
<accession>E4TXW6</accession>
<comment type="catalytic activity">
    <reaction evidence="1">
        <text>a beta-lactam + H2O = a substituted beta-amino acid</text>
        <dbReference type="Rhea" id="RHEA:20401"/>
        <dbReference type="ChEBI" id="CHEBI:15377"/>
        <dbReference type="ChEBI" id="CHEBI:35627"/>
        <dbReference type="ChEBI" id="CHEBI:140347"/>
        <dbReference type="EC" id="3.5.2.6"/>
    </reaction>
</comment>
<evidence type="ECO:0000313" key="5">
    <source>
        <dbReference type="EMBL" id="ADR32879.1"/>
    </source>
</evidence>
<dbReference type="EMBL" id="CP002355">
    <property type="protein sequence ID" value="ADR32879.1"/>
    <property type="molecule type" value="Genomic_DNA"/>
</dbReference>
<dbReference type="STRING" id="709032.Sulku_0212"/>
<dbReference type="PANTHER" id="PTHR43628">
    <property type="entry name" value="ACTIVATOR OF C KINASE PROTEIN 1-RELATED"/>
    <property type="match status" value="1"/>
</dbReference>
<dbReference type="PANTHER" id="PTHR43628:SF1">
    <property type="entry name" value="CHITIN SYNTHASE REGULATORY FACTOR 2-RELATED"/>
    <property type="match status" value="1"/>
</dbReference>
<keyword evidence="3" id="KW-1015">Disulfide bond</keyword>
<dbReference type="RefSeq" id="WP_013459076.1">
    <property type="nucleotide sequence ID" value="NC_014762.1"/>
</dbReference>
<dbReference type="Pfam" id="PF08238">
    <property type="entry name" value="Sel1"/>
    <property type="match status" value="2"/>
</dbReference>
<dbReference type="AlphaFoldDB" id="E4TXW6"/>